<dbReference type="PROSITE" id="PS50157">
    <property type="entry name" value="ZINC_FINGER_C2H2_2"/>
    <property type="match status" value="2"/>
</dbReference>
<dbReference type="AlphaFoldDB" id="A0A2A6D185"/>
<accession>A0A8R1YMC1</accession>
<dbReference type="Proteomes" id="UP000005239">
    <property type="component" value="Unassembled WGS sequence"/>
</dbReference>
<evidence type="ECO:0000313" key="2">
    <source>
        <dbReference type="EnsemblMetazoa" id="PPA25582.1"/>
    </source>
</evidence>
<gene>
    <name evidence="2" type="primary">WBGene00115136</name>
</gene>
<reference evidence="3" key="1">
    <citation type="journal article" date="2008" name="Nat. Genet.">
        <title>The Pristionchus pacificus genome provides a unique perspective on nematode lifestyle and parasitism.</title>
        <authorList>
            <person name="Dieterich C."/>
            <person name="Clifton S.W."/>
            <person name="Schuster L.N."/>
            <person name="Chinwalla A."/>
            <person name="Delehaunty K."/>
            <person name="Dinkelacker I."/>
            <person name="Fulton L."/>
            <person name="Fulton R."/>
            <person name="Godfrey J."/>
            <person name="Minx P."/>
            <person name="Mitreva M."/>
            <person name="Roeseler W."/>
            <person name="Tian H."/>
            <person name="Witte H."/>
            <person name="Yang S.P."/>
            <person name="Wilson R.K."/>
            <person name="Sommer R.J."/>
        </authorList>
    </citation>
    <scope>NUCLEOTIDE SEQUENCE [LARGE SCALE GENOMIC DNA]</scope>
    <source>
        <strain evidence="3">PS312</strain>
    </source>
</reference>
<feature type="region of interest" description="Disordered" evidence="1">
    <location>
        <begin position="235"/>
        <end position="261"/>
    </location>
</feature>
<feature type="region of interest" description="Disordered" evidence="1">
    <location>
        <begin position="124"/>
        <end position="169"/>
    </location>
</feature>
<feature type="compositionally biased region" description="Polar residues" evidence="1">
    <location>
        <begin position="148"/>
        <end position="169"/>
    </location>
</feature>
<feature type="region of interest" description="Disordered" evidence="1">
    <location>
        <begin position="353"/>
        <end position="382"/>
    </location>
</feature>
<protein>
    <submittedName>
        <fullName evidence="2">Uncharacterized protein</fullName>
    </submittedName>
</protein>
<keyword evidence="3" id="KW-1185">Reference proteome</keyword>
<evidence type="ECO:0000256" key="1">
    <source>
        <dbReference type="SAM" id="MobiDB-lite"/>
    </source>
</evidence>
<dbReference type="SUPFAM" id="SSF57667">
    <property type="entry name" value="beta-beta-alpha zinc fingers"/>
    <property type="match status" value="1"/>
</dbReference>
<dbReference type="InterPro" id="IPR036236">
    <property type="entry name" value="Znf_C2H2_sf"/>
</dbReference>
<dbReference type="EnsemblMetazoa" id="PPA25582.1">
    <property type="protein sequence ID" value="PPA25582.1"/>
    <property type="gene ID" value="WBGene00115136"/>
</dbReference>
<dbReference type="Gene3D" id="3.30.160.60">
    <property type="entry name" value="Classic Zinc Finger"/>
    <property type="match status" value="1"/>
</dbReference>
<dbReference type="PROSITE" id="PS00028">
    <property type="entry name" value="ZINC_FINGER_C2H2_1"/>
    <property type="match status" value="2"/>
</dbReference>
<dbReference type="InterPro" id="IPR013087">
    <property type="entry name" value="Znf_C2H2_type"/>
</dbReference>
<dbReference type="OrthoDB" id="6077919at2759"/>
<reference evidence="2" key="2">
    <citation type="submission" date="2022-06" db="UniProtKB">
        <authorList>
            <consortium name="EnsemblMetazoa"/>
        </authorList>
    </citation>
    <scope>IDENTIFICATION</scope>
    <source>
        <strain evidence="2">PS312</strain>
    </source>
</reference>
<evidence type="ECO:0000313" key="3">
    <source>
        <dbReference type="Proteomes" id="UP000005239"/>
    </source>
</evidence>
<dbReference type="SMART" id="SM00355">
    <property type="entry name" value="ZnF_C2H2"/>
    <property type="match status" value="2"/>
</dbReference>
<feature type="compositionally biased region" description="Low complexity" evidence="1">
    <location>
        <begin position="245"/>
        <end position="256"/>
    </location>
</feature>
<organism evidence="2 3">
    <name type="scientific">Pristionchus pacificus</name>
    <name type="common">Parasitic nematode worm</name>
    <dbReference type="NCBI Taxonomy" id="54126"/>
    <lineage>
        <taxon>Eukaryota</taxon>
        <taxon>Metazoa</taxon>
        <taxon>Ecdysozoa</taxon>
        <taxon>Nematoda</taxon>
        <taxon>Chromadorea</taxon>
        <taxon>Rhabditida</taxon>
        <taxon>Rhabditina</taxon>
        <taxon>Diplogasteromorpha</taxon>
        <taxon>Diplogasteroidea</taxon>
        <taxon>Neodiplogasteridae</taxon>
        <taxon>Pristionchus</taxon>
    </lineage>
</organism>
<proteinExistence type="predicted"/>
<name>A0A2A6D185_PRIPA</name>
<sequence>TIITIRRTFPCQKMSLPNKYNSFLKELKEKSIVRKSKRLSFQATHFAQSQNDRLGYVIIDALNVLQFIESGGISSSNISLDMANNALSSSGSYALSQESDDSDSIRTLAFSLCEALSRTVSSLLRPTSEDGDNTNSSCPLPNKMGSLTKLSSGKTNSIELQPGSQPNNLPNSIAPTGTSIVICTQRGAMDSVPNATRTSTDIVVPMPATSCNARQGAVTSAVDFLSRNSSVIENEPSNIPKVFPSQSESNEVQSSSTDPSEYVGFRQKLKRNTVSAPNYTELDDLEDHVLLFTASIEDTAKFACSQCSKLFTTARGLKCHERTHSYLRCTLCSRSMKDINALEVHMSRIHSNIEGTNKNIDSDANEPPTKKSQSTHFKDSHH</sequence>
<accession>A0A2A6D185</accession>